<evidence type="ECO:0000256" key="2">
    <source>
        <dbReference type="ARBA" id="ARBA00022777"/>
    </source>
</evidence>
<dbReference type="Pfam" id="PF07730">
    <property type="entry name" value="HisKA_3"/>
    <property type="match status" value="1"/>
</dbReference>
<evidence type="ECO:0000313" key="7">
    <source>
        <dbReference type="Proteomes" id="UP000579945"/>
    </source>
</evidence>
<dbReference type="GeneID" id="95389184"/>
<organism evidence="6 7">
    <name type="scientific">Nonomuraea dietziae</name>
    <dbReference type="NCBI Taxonomy" id="65515"/>
    <lineage>
        <taxon>Bacteria</taxon>
        <taxon>Bacillati</taxon>
        <taxon>Actinomycetota</taxon>
        <taxon>Actinomycetes</taxon>
        <taxon>Streptosporangiales</taxon>
        <taxon>Streptosporangiaceae</taxon>
        <taxon>Nonomuraea</taxon>
    </lineage>
</organism>
<evidence type="ECO:0000259" key="5">
    <source>
        <dbReference type="Pfam" id="PF07730"/>
    </source>
</evidence>
<proteinExistence type="predicted"/>
<dbReference type="AlphaFoldDB" id="A0A7W5Y6V8"/>
<dbReference type="EC" id="2.7.13.3" evidence="6"/>
<dbReference type="PANTHER" id="PTHR24421">
    <property type="entry name" value="NITRATE/NITRITE SENSOR PROTEIN NARX-RELATED"/>
    <property type="match status" value="1"/>
</dbReference>
<keyword evidence="1 6" id="KW-0808">Transferase</keyword>
<feature type="domain" description="Signal transduction histidine kinase subgroup 3 dimerisation and phosphoacceptor" evidence="5">
    <location>
        <begin position="156"/>
        <end position="221"/>
    </location>
</feature>
<feature type="transmembrane region" description="Helical" evidence="4">
    <location>
        <begin position="95"/>
        <end position="114"/>
    </location>
</feature>
<dbReference type="Gene3D" id="1.20.5.1930">
    <property type="match status" value="1"/>
</dbReference>
<dbReference type="Proteomes" id="UP000579945">
    <property type="component" value="Unassembled WGS sequence"/>
</dbReference>
<protein>
    <submittedName>
        <fullName evidence="6">Two-component system sensor histidine kinase DesK</fullName>
        <ecNumber evidence="6">2.7.13.3</ecNumber>
    </submittedName>
</protein>
<dbReference type="CDD" id="cd16917">
    <property type="entry name" value="HATPase_UhpB-NarQ-NarX-like"/>
    <property type="match status" value="1"/>
</dbReference>
<feature type="transmembrane region" description="Helical" evidence="4">
    <location>
        <begin position="120"/>
        <end position="142"/>
    </location>
</feature>
<dbReference type="InterPro" id="IPR036890">
    <property type="entry name" value="HATPase_C_sf"/>
</dbReference>
<dbReference type="EMBL" id="JACIBV010000001">
    <property type="protein sequence ID" value="MBB3726846.1"/>
    <property type="molecule type" value="Genomic_DNA"/>
</dbReference>
<keyword evidence="2 6" id="KW-0418">Kinase</keyword>
<feature type="transmembrane region" description="Helical" evidence="4">
    <location>
        <begin position="6"/>
        <end position="23"/>
    </location>
</feature>
<keyword evidence="4" id="KW-0812">Transmembrane</keyword>
<evidence type="ECO:0000313" key="6">
    <source>
        <dbReference type="EMBL" id="MBB3726846.1"/>
    </source>
</evidence>
<keyword evidence="4" id="KW-0472">Membrane</keyword>
<comment type="caution">
    <text evidence="6">The sequence shown here is derived from an EMBL/GenBank/DDBJ whole genome shotgun (WGS) entry which is preliminary data.</text>
</comment>
<dbReference type="PANTHER" id="PTHR24421:SF63">
    <property type="entry name" value="SENSOR HISTIDINE KINASE DESK"/>
    <property type="match status" value="1"/>
</dbReference>
<reference evidence="6 7" key="1">
    <citation type="submission" date="2020-08" db="EMBL/GenBank/DDBJ databases">
        <title>Sequencing the genomes of 1000 actinobacteria strains.</title>
        <authorList>
            <person name="Klenk H.-P."/>
        </authorList>
    </citation>
    <scope>NUCLEOTIDE SEQUENCE [LARGE SCALE GENOMIC DNA]</scope>
    <source>
        <strain evidence="6 7">DSM 44320</strain>
    </source>
</reference>
<dbReference type="GO" id="GO:0000155">
    <property type="term" value="F:phosphorelay sensor kinase activity"/>
    <property type="evidence" value="ECO:0007669"/>
    <property type="project" value="InterPro"/>
</dbReference>
<keyword evidence="7" id="KW-1185">Reference proteome</keyword>
<dbReference type="GO" id="GO:0016020">
    <property type="term" value="C:membrane"/>
    <property type="evidence" value="ECO:0007669"/>
    <property type="project" value="InterPro"/>
</dbReference>
<dbReference type="Gene3D" id="3.30.565.10">
    <property type="entry name" value="Histidine kinase-like ATPase, C-terminal domain"/>
    <property type="match status" value="1"/>
</dbReference>
<keyword evidence="3" id="KW-0902">Two-component regulatory system</keyword>
<evidence type="ECO:0000256" key="1">
    <source>
        <dbReference type="ARBA" id="ARBA00022679"/>
    </source>
</evidence>
<gene>
    <name evidence="6" type="ORF">FHR33_002706</name>
</gene>
<evidence type="ECO:0000256" key="3">
    <source>
        <dbReference type="ARBA" id="ARBA00023012"/>
    </source>
</evidence>
<dbReference type="InterPro" id="IPR011712">
    <property type="entry name" value="Sig_transdc_His_kin_sub3_dim/P"/>
</dbReference>
<evidence type="ECO:0000256" key="4">
    <source>
        <dbReference type="SAM" id="Phobius"/>
    </source>
</evidence>
<dbReference type="InterPro" id="IPR050482">
    <property type="entry name" value="Sensor_HK_TwoCompSys"/>
</dbReference>
<name>A0A7W5Y6V8_9ACTN</name>
<feature type="transmembrane region" description="Helical" evidence="4">
    <location>
        <begin position="30"/>
        <end position="49"/>
    </location>
</feature>
<sequence>MRPGPSAFYVWIAVAWFPAYDLLRQPSWVGALGLAVFAAAYLAAIRMAFGEGPAWAPLVVLAAVTFALGMAYGGKWLYLCPLVSMACGVVVRGRAVPYALAGVTVVSMLVTLRSGGGEDAVAAVAWGTFVAGVVVHVTLKLFEAREELARAAVLRERERFSRDLHDLLGHTLSLVVVKAEAVRRLATRDADAAARQAGDIEQIGRRALAEVRSAVAGYRGRGLADELAAARLALEEAGVRAEVMLEEARLSPDADALLGWAVREGVTNVIRHARATGCAITLRDEGERVLLEIANDGAAQAFTRGNGLKGLAERGAAVEARAEDGRFVLTVAVPK</sequence>
<feature type="transmembrane region" description="Helical" evidence="4">
    <location>
        <begin position="55"/>
        <end position="74"/>
    </location>
</feature>
<accession>A0A7W5Y6V8</accession>
<dbReference type="RefSeq" id="WP_183646648.1">
    <property type="nucleotide sequence ID" value="NZ_BAAAXX010000145.1"/>
</dbReference>
<dbReference type="GO" id="GO:0046983">
    <property type="term" value="F:protein dimerization activity"/>
    <property type="evidence" value="ECO:0007669"/>
    <property type="project" value="InterPro"/>
</dbReference>
<keyword evidence="4" id="KW-1133">Transmembrane helix</keyword>